<feature type="transmembrane region" description="Helical" evidence="1">
    <location>
        <begin position="217"/>
        <end position="242"/>
    </location>
</feature>
<protein>
    <recommendedName>
        <fullName evidence="4">Transmembrane protein 135 N-terminal domain-containing protein</fullName>
    </recommendedName>
</protein>
<evidence type="ECO:0000313" key="3">
    <source>
        <dbReference type="Proteomes" id="UP001196413"/>
    </source>
</evidence>
<comment type="caution">
    <text evidence="2">The sequence shown here is derived from an EMBL/GenBank/DDBJ whole genome shotgun (WGS) entry which is preliminary data.</text>
</comment>
<evidence type="ECO:0008006" key="4">
    <source>
        <dbReference type="Google" id="ProtNLM"/>
    </source>
</evidence>
<accession>A0AAD5N7N6</accession>
<dbReference type="EMBL" id="JAHQIW010004967">
    <property type="protein sequence ID" value="KAJ1364416.1"/>
    <property type="molecule type" value="Genomic_DNA"/>
</dbReference>
<keyword evidence="1" id="KW-1133">Transmembrane helix</keyword>
<gene>
    <name evidence="2" type="ORF">KIN20_024509</name>
</gene>
<keyword evidence="3" id="KW-1185">Reference proteome</keyword>
<organism evidence="2 3">
    <name type="scientific">Parelaphostrongylus tenuis</name>
    <name type="common">Meningeal worm</name>
    <dbReference type="NCBI Taxonomy" id="148309"/>
    <lineage>
        <taxon>Eukaryota</taxon>
        <taxon>Metazoa</taxon>
        <taxon>Ecdysozoa</taxon>
        <taxon>Nematoda</taxon>
        <taxon>Chromadorea</taxon>
        <taxon>Rhabditida</taxon>
        <taxon>Rhabditina</taxon>
        <taxon>Rhabditomorpha</taxon>
        <taxon>Strongyloidea</taxon>
        <taxon>Metastrongylidae</taxon>
        <taxon>Parelaphostrongylus</taxon>
    </lineage>
</organism>
<proteinExistence type="predicted"/>
<sequence>MLLASSLQSLWGSLVVYSEVFLSLLIEKRNRWPSLALYLTNLASETLFHHLNNRGYVHKINRGEVIPFTIGIGLFSYLYSAGKLDDSTKKLFNFVYNDTGTRDILLQWPFPETFKLLLNQLRSRFGRTKLCEHENSCVSVMVESFICNCVTGLGVSVSLTTLRNIHYLASNPMRIIRQLLSRSTSRIPVFFGLMPFVFHGIRCSLSRIRKSSYMTRNTIAGTASGLAMLAFSNVSIAMYVFWKAIEAMFYDLVKQGRIRSMPCGDLLLYSISTAFVLWKIVIEPQAIRRSYLSFLLTFTGNRMALLNRDLYEHFGYQSNLLFSYRPVLNSKYVTINPMLYQPISCLQR</sequence>
<name>A0AAD5N7N6_PARTN</name>
<dbReference type="InterPro" id="IPR026749">
    <property type="entry name" value="Tmem135"/>
</dbReference>
<keyword evidence="1" id="KW-0472">Membrane</keyword>
<reference evidence="2" key="1">
    <citation type="submission" date="2021-06" db="EMBL/GenBank/DDBJ databases">
        <title>Parelaphostrongylus tenuis whole genome reference sequence.</title>
        <authorList>
            <person name="Garwood T.J."/>
            <person name="Larsen P.A."/>
            <person name="Fountain-Jones N.M."/>
            <person name="Garbe J.R."/>
            <person name="Macchietto M.G."/>
            <person name="Kania S.A."/>
            <person name="Gerhold R.W."/>
            <person name="Richards J.E."/>
            <person name="Wolf T.M."/>
        </authorList>
    </citation>
    <scope>NUCLEOTIDE SEQUENCE</scope>
    <source>
        <strain evidence="2">MNPRO001-30</strain>
        <tissue evidence="2">Meninges</tissue>
    </source>
</reference>
<dbReference type="PANTHER" id="PTHR12459">
    <property type="entry name" value="TRANSMEMBRANE PROTEIN 135-RELATED"/>
    <property type="match status" value="1"/>
</dbReference>
<feature type="transmembrane region" description="Helical" evidence="1">
    <location>
        <begin position="187"/>
        <end position="205"/>
    </location>
</feature>
<dbReference type="AlphaFoldDB" id="A0AAD5N7N6"/>
<keyword evidence="1" id="KW-0812">Transmembrane</keyword>
<dbReference type="PANTHER" id="PTHR12459:SF15">
    <property type="entry name" value="TRANSMEMBRANE PROTEIN 135"/>
    <property type="match status" value="1"/>
</dbReference>
<evidence type="ECO:0000256" key="1">
    <source>
        <dbReference type="SAM" id="Phobius"/>
    </source>
</evidence>
<evidence type="ECO:0000313" key="2">
    <source>
        <dbReference type="EMBL" id="KAJ1364416.1"/>
    </source>
</evidence>
<dbReference type="Proteomes" id="UP001196413">
    <property type="component" value="Unassembled WGS sequence"/>
</dbReference>